<accession>A0A7S0AE03</accession>
<gene>
    <name evidence="2" type="ORF">PBAH0796_LOCUS15008</name>
</gene>
<proteinExistence type="predicted"/>
<reference evidence="2" key="1">
    <citation type="submission" date="2021-01" db="EMBL/GenBank/DDBJ databases">
        <authorList>
            <person name="Corre E."/>
            <person name="Pelletier E."/>
            <person name="Niang G."/>
            <person name="Scheremetjew M."/>
            <person name="Finn R."/>
            <person name="Kale V."/>
            <person name="Holt S."/>
            <person name="Cochrane G."/>
            <person name="Meng A."/>
            <person name="Brown T."/>
            <person name="Cohen L."/>
        </authorList>
    </citation>
    <scope>NUCLEOTIDE SEQUENCE</scope>
    <source>
        <strain evidence="2">Pbaha01</strain>
    </source>
</reference>
<dbReference type="AlphaFoldDB" id="A0A7S0AE03"/>
<feature type="region of interest" description="Disordered" evidence="1">
    <location>
        <begin position="14"/>
        <end position="54"/>
    </location>
</feature>
<protein>
    <submittedName>
        <fullName evidence="2">Uncharacterized protein</fullName>
    </submittedName>
</protein>
<evidence type="ECO:0000313" key="2">
    <source>
        <dbReference type="EMBL" id="CAD8360721.1"/>
    </source>
</evidence>
<sequence length="209" mass="22121">MDGLGVSVLLDELEANFSPDMSPTRNARRPPPPSACSAAGEALPPRAPESPTSDFISELCRELEHEKQQRVKERERERCGDATMVPGPTVRRLRFEELPEADSSEGCCGASREPEVFSARRAAEQAPGSVAFGTTAFKATAFGATTVQRPSSAVDKLIVEGHALLAPGATGFVGPIVAGNQCYDEEQAANFGSTCDSSLSGLLDGSFFQ</sequence>
<evidence type="ECO:0000256" key="1">
    <source>
        <dbReference type="SAM" id="MobiDB-lite"/>
    </source>
</evidence>
<organism evidence="2">
    <name type="scientific">Pyrodinium bahamense</name>
    <dbReference type="NCBI Taxonomy" id="73915"/>
    <lineage>
        <taxon>Eukaryota</taxon>
        <taxon>Sar</taxon>
        <taxon>Alveolata</taxon>
        <taxon>Dinophyceae</taxon>
        <taxon>Gonyaulacales</taxon>
        <taxon>Pyrocystaceae</taxon>
        <taxon>Pyrodinium</taxon>
    </lineage>
</organism>
<name>A0A7S0AE03_9DINO</name>
<dbReference type="EMBL" id="HBEG01024693">
    <property type="protein sequence ID" value="CAD8360721.1"/>
    <property type="molecule type" value="Transcribed_RNA"/>
</dbReference>